<name>A0A3N2AP88_9MICO</name>
<proteinExistence type="predicted"/>
<reference evidence="1 2" key="1">
    <citation type="submission" date="2018-11" db="EMBL/GenBank/DDBJ databases">
        <title>Sequencing the genomes of 1000 actinobacteria strains.</title>
        <authorList>
            <person name="Klenk H.-P."/>
        </authorList>
    </citation>
    <scope>NUCLEOTIDE SEQUENCE [LARGE SCALE GENOMIC DNA]</scope>
    <source>
        <strain evidence="1 2">DSM 9580</strain>
    </source>
</reference>
<protein>
    <submittedName>
        <fullName evidence="1">Uncharacterized protein</fullName>
    </submittedName>
</protein>
<comment type="caution">
    <text evidence="1">The sequence shown here is derived from an EMBL/GenBank/DDBJ whole genome shotgun (WGS) entry which is preliminary data.</text>
</comment>
<evidence type="ECO:0000313" key="2">
    <source>
        <dbReference type="Proteomes" id="UP000275456"/>
    </source>
</evidence>
<dbReference type="EMBL" id="RKHJ01000001">
    <property type="protein sequence ID" value="ROR64715.1"/>
    <property type="molecule type" value="Genomic_DNA"/>
</dbReference>
<sequence length="74" mass="8156">MRRSVGLRPRHVIRFDSIDVATGFASGVDDAEQDRYVVIDLSGLELSEDDRRDVVGTVFAQLPQDGGPFSLFGM</sequence>
<organism evidence="1 2">
    <name type="scientific">Agrococcus jenensis</name>
    <dbReference type="NCBI Taxonomy" id="46353"/>
    <lineage>
        <taxon>Bacteria</taxon>
        <taxon>Bacillati</taxon>
        <taxon>Actinomycetota</taxon>
        <taxon>Actinomycetes</taxon>
        <taxon>Micrococcales</taxon>
        <taxon>Microbacteriaceae</taxon>
        <taxon>Agrococcus</taxon>
    </lineage>
</organism>
<keyword evidence="2" id="KW-1185">Reference proteome</keyword>
<dbReference type="AlphaFoldDB" id="A0A3N2AP88"/>
<evidence type="ECO:0000313" key="1">
    <source>
        <dbReference type="EMBL" id="ROR64715.1"/>
    </source>
</evidence>
<accession>A0A3N2AP88</accession>
<gene>
    <name evidence="1" type="ORF">EDD26_0061</name>
</gene>
<dbReference type="Proteomes" id="UP000275456">
    <property type="component" value="Unassembled WGS sequence"/>
</dbReference>